<protein>
    <submittedName>
        <fullName evidence="2">Uncharacterized protein</fullName>
    </submittedName>
</protein>
<dbReference type="EMBL" id="JAYKXN010000008">
    <property type="protein sequence ID" value="KAK7264867.1"/>
    <property type="molecule type" value="Genomic_DNA"/>
</dbReference>
<reference evidence="2 3" key="1">
    <citation type="submission" date="2024-01" db="EMBL/GenBank/DDBJ databases">
        <title>The genomes of 5 underutilized Papilionoideae crops provide insights into root nodulation and disease resistance.</title>
        <authorList>
            <person name="Yuan L."/>
        </authorList>
    </citation>
    <scope>NUCLEOTIDE SEQUENCE [LARGE SCALE GENOMIC DNA]</scope>
    <source>
        <strain evidence="2">LY-2023</strain>
        <tissue evidence="2">Leaf</tissue>
    </source>
</reference>
<dbReference type="AlphaFoldDB" id="A0AAN9EWI1"/>
<comment type="caution">
    <text evidence="2">The sequence shown here is derived from an EMBL/GenBank/DDBJ whole genome shotgun (WGS) entry which is preliminary data.</text>
</comment>
<gene>
    <name evidence="2" type="ORF">RJT34_32480</name>
</gene>
<dbReference type="Proteomes" id="UP001359559">
    <property type="component" value="Unassembled WGS sequence"/>
</dbReference>
<organism evidence="2 3">
    <name type="scientific">Clitoria ternatea</name>
    <name type="common">Butterfly pea</name>
    <dbReference type="NCBI Taxonomy" id="43366"/>
    <lineage>
        <taxon>Eukaryota</taxon>
        <taxon>Viridiplantae</taxon>
        <taxon>Streptophyta</taxon>
        <taxon>Embryophyta</taxon>
        <taxon>Tracheophyta</taxon>
        <taxon>Spermatophyta</taxon>
        <taxon>Magnoliopsida</taxon>
        <taxon>eudicotyledons</taxon>
        <taxon>Gunneridae</taxon>
        <taxon>Pentapetalae</taxon>
        <taxon>rosids</taxon>
        <taxon>fabids</taxon>
        <taxon>Fabales</taxon>
        <taxon>Fabaceae</taxon>
        <taxon>Papilionoideae</taxon>
        <taxon>50 kb inversion clade</taxon>
        <taxon>NPAAA clade</taxon>
        <taxon>indigoferoid/millettioid clade</taxon>
        <taxon>Phaseoleae</taxon>
        <taxon>Clitoria</taxon>
    </lineage>
</organism>
<evidence type="ECO:0000256" key="1">
    <source>
        <dbReference type="SAM" id="MobiDB-lite"/>
    </source>
</evidence>
<name>A0AAN9EWI1_CLITE</name>
<feature type="region of interest" description="Disordered" evidence="1">
    <location>
        <begin position="54"/>
        <end position="73"/>
    </location>
</feature>
<accession>A0AAN9EWI1</accession>
<proteinExistence type="predicted"/>
<evidence type="ECO:0000313" key="3">
    <source>
        <dbReference type="Proteomes" id="UP001359559"/>
    </source>
</evidence>
<keyword evidence="3" id="KW-1185">Reference proteome</keyword>
<evidence type="ECO:0000313" key="2">
    <source>
        <dbReference type="EMBL" id="KAK7264867.1"/>
    </source>
</evidence>
<sequence>MESSGMDINLDLTHWLHRHHAFISKQRASRSIITPFPSTSANASSLGNLASLLTHGKSNTKQRMRNSFNSKKMERNKDYINKSAWLNSGMQI</sequence>